<comment type="subcellular location">
    <subcellularLocation>
        <location evidence="1">Membrane</location>
        <topology evidence="1">Multi-pass membrane protein</topology>
    </subcellularLocation>
</comment>
<dbReference type="EMBL" id="LNTB01000001">
    <property type="protein sequence ID" value="KSW12581.1"/>
    <property type="molecule type" value="Genomic_DNA"/>
</dbReference>
<dbReference type="InterPro" id="IPR003339">
    <property type="entry name" value="ABC/ECF_trnsptr_transmembrane"/>
</dbReference>
<comment type="caution">
    <text evidence="7">The sequence shown here is derived from an EMBL/GenBank/DDBJ whole genome shotgun (WGS) entry which is preliminary data.</text>
</comment>
<evidence type="ECO:0000313" key="7">
    <source>
        <dbReference type="EMBL" id="KSW12581.1"/>
    </source>
</evidence>
<evidence type="ECO:0000256" key="2">
    <source>
        <dbReference type="ARBA" id="ARBA00022692"/>
    </source>
</evidence>
<protein>
    <submittedName>
        <fullName evidence="7">Uncharacterized protein</fullName>
    </submittedName>
</protein>
<evidence type="ECO:0000256" key="5">
    <source>
        <dbReference type="SAM" id="Coils"/>
    </source>
</evidence>
<dbReference type="CDD" id="cd16914">
    <property type="entry name" value="EcfT"/>
    <property type="match status" value="1"/>
</dbReference>
<evidence type="ECO:0000256" key="6">
    <source>
        <dbReference type="SAM" id="Phobius"/>
    </source>
</evidence>
<feature type="transmembrane region" description="Helical" evidence="6">
    <location>
        <begin position="29"/>
        <end position="60"/>
    </location>
</feature>
<keyword evidence="3 6" id="KW-1133">Transmembrane helix</keyword>
<evidence type="ECO:0000313" key="8">
    <source>
        <dbReference type="Proteomes" id="UP000053352"/>
    </source>
</evidence>
<keyword evidence="5" id="KW-0175">Coiled coil</keyword>
<evidence type="ECO:0000256" key="1">
    <source>
        <dbReference type="ARBA" id="ARBA00004141"/>
    </source>
</evidence>
<feature type="transmembrane region" description="Helical" evidence="6">
    <location>
        <begin position="72"/>
        <end position="91"/>
    </location>
</feature>
<reference evidence="7 8" key="1">
    <citation type="submission" date="2015-11" db="EMBL/GenBank/DDBJ databases">
        <title>Genome sequence of Pyrodictium occultum PL-19, a marine hyperthermophilic archaeon isolated from Volcano, Italy.</title>
        <authorList>
            <person name="Utturkar S."/>
            <person name="Huber H."/>
            <person name="Leptihn S."/>
            <person name="Brown S."/>
            <person name="Stetter K.O."/>
            <person name="Podar M."/>
        </authorList>
    </citation>
    <scope>NUCLEOTIDE SEQUENCE [LARGE SCALE GENOMIC DNA]</scope>
    <source>
        <strain evidence="7 8">PL-19</strain>
    </source>
</reference>
<sequence>MAERLLKLSRDYVRRSRGPLSRLRPGTRLAYVFLVSVSSMVFGRIEVLVALATASIVFFLLSGPSLRKLLSVSLLAAAVVWSIVLAQALFYQGSPRTPIAVLVPSTTPIIGRFTGGIYIYYEGLGYGFRQSLRALAGLYAGAGLASSTSIMDIYALLARHPRLLAALLAGLRGLEKLLDELEEGLASLKLTGARLGFSRLHKLIPLIVRRIEAGATSTALALEYSSPVRVAEGWGIVALMLFGLASLLMVLYVLYLLYSAGVLYSPFLQELYEWLRLWFS</sequence>
<proteinExistence type="predicted"/>
<keyword evidence="4 6" id="KW-0472">Membrane</keyword>
<evidence type="ECO:0000256" key="4">
    <source>
        <dbReference type="ARBA" id="ARBA00023136"/>
    </source>
</evidence>
<organism evidence="7 8">
    <name type="scientific">Pyrodictium occultum</name>
    <dbReference type="NCBI Taxonomy" id="2309"/>
    <lineage>
        <taxon>Archaea</taxon>
        <taxon>Thermoproteota</taxon>
        <taxon>Thermoprotei</taxon>
        <taxon>Desulfurococcales</taxon>
        <taxon>Pyrodictiaceae</taxon>
        <taxon>Pyrodictium</taxon>
    </lineage>
</organism>
<keyword evidence="2 6" id="KW-0812">Transmembrane</keyword>
<feature type="transmembrane region" description="Helical" evidence="6">
    <location>
        <begin position="136"/>
        <end position="157"/>
    </location>
</feature>
<keyword evidence="8" id="KW-1185">Reference proteome</keyword>
<dbReference type="RefSeq" id="WP_058371263.1">
    <property type="nucleotide sequence ID" value="NZ_LNTB01000001.1"/>
</dbReference>
<feature type="transmembrane region" description="Helical" evidence="6">
    <location>
        <begin position="98"/>
        <end position="121"/>
    </location>
</feature>
<dbReference type="AlphaFoldDB" id="A0A0V8RX00"/>
<name>A0A0V8RX00_PYROC</name>
<evidence type="ECO:0000256" key="3">
    <source>
        <dbReference type="ARBA" id="ARBA00022989"/>
    </source>
</evidence>
<accession>A0A0V8RX00</accession>
<dbReference type="OrthoDB" id="386665at2157"/>
<feature type="transmembrane region" description="Helical" evidence="6">
    <location>
        <begin position="234"/>
        <end position="258"/>
    </location>
</feature>
<feature type="coiled-coil region" evidence="5">
    <location>
        <begin position="164"/>
        <end position="191"/>
    </location>
</feature>
<dbReference type="Proteomes" id="UP000053352">
    <property type="component" value="Unassembled WGS sequence"/>
</dbReference>
<dbReference type="Pfam" id="PF02361">
    <property type="entry name" value="CbiQ"/>
    <property type="match status" value="1"/>
</dbReference>
<dbReference type="STRING" id="2309.CF15_07655"/>
<gene>
    <name evidence="7" type="ORF">CF15_07655</name>
</gene>
<dbReference type="GO" id="GO:0005886">
    <property type="term" value="C:plasma membrane"/>
    <property type="evidence" value="ECO:0007669"/>
    <property type="project" value="UniProtKB-ARBA"/>
</dbReference>